<protein>
    <submittedName>
        <fullName evidence="2">Uncharacterized protein</fullName>
    </submittedName>
</protein>
<dbReference type="AlphaFoldDB" id="A0A8S1NA64"/>
<dbReference type="OMA" id="QERSQMV"/>
<evidence type="ECO:0000313" key="3">
    <source>
        <dbReference type="Proteomes" id="UP000688137"/>
    </source>
</evidence>
<sequence length="151" mass="17725">MKSKQAQTPEQIIHILRSFKSLMGKQNSMSPQTRCQTCVQTVKKEAKQTFDCLLTSPIGMMEDQECVKEGVEEKIELLSNQIKQMQIKQEQLESQHYQLSKNVKKLNLEKKQQLQERSQMVRKLDQMIDIQTKQEDNLNQLKQLFASRKIN</sequence>
<evidence type="ECO:0000256" key="1">
    <source>
        <dbReference type="SAM" id="Coils"/>
    </source>
</evidence>
<name>A0A8S1NA64_PARPR</name>
<dbReference type="Proteomes" id="UP000688137">
    <property type="component" value="Unassembled WGS sequence"/>
</dbReference>
<comment type="caution">
    <text evidence="2">The sequence shown here is derived from an EMBL/GenBank/DDBJ whole genome shotgun (WGS) entry which is preliminary data.</text>
</comment>
<keyword evidence="3" id="KW-1185">Reference proteome</keyword>
<reference evidence="2" key="1">
    <citation type="submission" date="2021-01" db="EMBL/GenBank/DDBJ databases">
        <authorList>
            <consortium name="Genoscope - CEA"/>
            <person name="William W."/>
        </authorList>
    </citation>
    <scope>NUCLEOTIDE SEQUENCE</scope>
</reference>
<proteinExistence type="predicted"/>
<accession>A0A8S1NA64</accession>
<organism evidence="2 3">
    <name type="scientific">Paramecium primaurelia</name>
    <dbReference type="NCBI Taxonomy" id="5886"/>
    <lineage>
        <taxon>Eukaryota</taxon>
        <taxon>Sar</taxon>
        <taxon>Alveolata</taxon>
        <taxon>Ciliophora</taxon>
        <taxon>Intramacronucleata</taxon>
        <taxon>Oligohymenophorea</taxon>
        <taxon>Peniculida</taxon>
        <taxon>Parameciidae</taxon>
        <taxon>Paramecium</taxon>
    </lineage>
</organism>
<evidence type="ECO:0000313" key="2">
    <source>
        <dbReference type="EMBL" id="CAD8083504.1"/>
    </source>
</evidence>
<feature type="coiled-coil region" evidence="1">
    <location>
        <begin position="61"/>
        <end position="123"/>
    </location>
</feature>
<gene>
    <name evidence="2" type="ORF">PPRIM_AZ9-3.1.T0700093</name>
</gene>
<keyword evidence="1" id="KW-0175">Coiled coil</keyword>
<dbReference type="EMBL" id="CAJJDM010000073">
    <property type="protein sequence ID" value="CAD8083504.1"/>
    <property type="molecule type" value="Genomic_DNA"/>
</dbReference>